<dbReference type="Gene3D" id="3.40.50.2000">
    <property type="entry name" value="Glycogen Phosphorylase B"/>
    <property type="match status" value="2"/>
</dbReference>
<dbReference type="RefSeq" id="WP_092419388.1">
    <property type="nucleotide sequence ID" value="NZ_FPCK01000001.1"/>
</dbReference>
<protein>
    <submittedName>
        <fullName evidence="3">Rhamnosyl/mannosyltransferase</fullName>
    </submittedName>
</protein>
<dbReference type="PANTHER" id="PTHR45947">
    <property type="entry name" value="SULFOQUINOVOSYL TRANSFERASE SQD2"/>
    <property type="match status" value="1"/>
</dbReference>
<dbReference type="InterPro" id="IPR001296">
    <property type="entry name" value="Glyco_trans_1"/>
</dbReference>
<feature type="domain" description="Glycosyltransferase subfamily 4-like N-terminal" evidence="2">
    <location>
        <begin position="17"/>
        <end position="171"/>
    </location>
</feature>
<dbReference type="Pfam" id="PF13439">
    <property type="entry name" value="Glyco_transf_4"/>
    <property type="match status" value="1"/>
</dbReference>
<sequence length="363" mass="39458">MRVLHVYKTYPPDDFTGVPRVIHALAETMAPMGVTSTVMALSRVHGGTVQRIDGHAVHFARQDINLASAGLSLSAFGLFRRLACEADVVNYHFPWPMADLLQLLVRPKTPAVVTYHSDIVRQKSLLKLYAPIRDVFLGQVDAIVATSPNYVQTSPVLDRFPQKVSVVPIGIPEVPPADDERLARWRAEVGEGFFLFVGALRYYKGLQFLMQAARETGLPVVVAGAGDTTEWAAMGGPSVRFVGPIDDADKIALVALCRAFVFPSHLRSEAFGVALAEATRAGRAMISSEIGTGTSFVNMSGETGIVTPPEDVGALVAAMRALAESPEKAAAMGEAARRRYEELFRAEAMAEEYLRLYGRLLSR</sequence>
<keyword evidence="4" id="KW-1185">Reference proteome</keyword>
<dbReference type="InterPro" id="IPR028098">
    <property type="entry name" value="Glyco_trans_4-like_N"/>
</dbReference>
<feature type="domain" description="Glycosyl transferase family 1" evidence="1">
    <location>
        <begin position="186"/>
        <end position="339"/>
    </location>
</feature>
<evidence type="ECO:0000259" key="2">
    <source>
        <dbReference type="Pfam" id="PF13439"/>
    </source>
</evidence>
<dbReference type="GO" id="GO:0016757">
    <property type="term" value="F:glycosyltransferase activity"/>
    <property type="evidence" value="ECO:0007669"/>
    <property type="project" value="UniProtKB-KW"/>
</dbReference>
<dbReference type="Proteomes" id="UP000199074">
    <property type="component" value="Unassembled WGS sequence"/>
</dbReference>
<reference evidence="3 4" key="1">
    <citation type="submission" date="2016-10" db="EMBL/GenBank/DDBJ databases">
        <authorList>
            <person name="de Groot N.N."/>
        </authorList>
    </citation>
    <scope>NUCLEOTIDE SEQUENCE [LARGE SCALE GENOMIC DNA]</scope>
    <source>
        <strain evidence="3 4">IPL20</strain>
    </source>
</reference>
<accession>A0A1I7MWA5</accession>
<evidence type="ECO:0000259" key="1">
    <source>
        <dbReference type="Pfam" id="PF00534"/>
    </source>
</evidence>
<dbReference type="SUPFAM" id="SSF53756">
    <property type="entry name" value="UDP-Glycosyltransferase/glycogen phosphorylase"/>
    <property type="match status" value="1"/>
</dbReference>
<dbReference type="EMBL" id="FPCK01000001">
    <property type="protein sequence ID" value="SFV26680.1"/>
    <property type="molecule type" value="Genomic_DNA"/>
</dbReference>
<dbReference type="PANTHER" id="PTHR45947:SF13">
    <property type="entry name" value="TRANSFERASE"/>
    <property type="match status" value="1"/>
</dbReference>
<evidence type="ECO:0000313" key="4">
    <source>
        <dbReference type="Proteomes" id="UP000199074"/>
    </source>
</evidence>
<dbReference type="Pfam" id="PF00534">
    <property type="entry name" value="Glycos_transf_1"/>
    <property type="match status" value="1"/>
</dbReference>
<gene>
    <name evidence="3" type="ORF">SAMN05216456_0079</name>
</gene>
<keyword evidence="3" id="KW-0328">Glycosyltransferase</keyword>
<evidence type="ECO:0000313" key="3">
    <source>
        <dbReference type="EMBL" id="SFV26680.1"/>
    </source>
</evidence>
<proteinExistence type="predicted"/>
<keyword evidence="3" id="KW-0808">Transferase</keyword>
<dbReference type="InterPro" id="IPR050194">
    <property type="entry name" value="Glycosyltransferase_grp1"/>
</dbReference>
<dbReference type="STRING" id="429728.SAMN05216456_0079"/>
<name>A0A1I7MWA5_9HYPH</name>
<dbReference type="OrthoDB" id="9790710at2"/>
<dbReference type="AlphaFoldDB" id="A0A1I7MWA5"/>
<organism evidence="3 4">
    <name type="scientific">Devosia crocina</name>
    <dbReference type="NCBI Taxonomy" id="429728"/>
    <lineage>
        <taxon>Bacteria</taxon>
        <taxon>Pseudomonadati</taxon>
        <taxon>Pseudomonadota</taxon>
        <taxon>Alphaproteobacteria</taxon>
        <taxon>Hyphomicrobiales</taxon>
        <taxon>Devosiaceae</taxon>
        <taxon>Devosia</taxon>
    </lineage>
</organism>